<evidence type="ECO:0000256" key="3">
    <source>
        <dbReference type="ARBA" id="ARBA00022622"/>
    </source>
</evidence>
<dbReference type="FunCoup" id="E5A405">
    <property type="interactions" value="131"/>
</dbReference>
<dbReference type="CAZy" id="GH72">
    <property type="family name" value="Glycoside Hydrolase Family 72"/>
</dbReference>
<dbReference type="Proteomes" id="UP000002668">
    <property type="component" value="Genome"/>
</dbReference>
<sequence length="846" mass="92191">MQVFSKTDTCTPSHHSVLCSHHGDHSGSAKKACLHLIPPEAFKGAHWSTGIAGHGSTGSTTLLASLTAPQPQSSHRARSLSAQGWRRMTYLLQYQVHSVRVLPKSPRMAPTRGLCDCDQRPTTRPHIRLLISIQLFCPRPQALPNSHRLAETAWRRVHPYWMSPLDATPRHSPSGQALGPGMRNRASARGKLDPCWSLLKEACCPRILSLWLPHRRFFSQPLRFTSPSFPPYLIFTLLQSARLPVALRSLTPTTPAPSQSTLPDAHYRFFLGASTQALANTDFTSWTFLCHPYQHARTHCYHGPARRRAGRHRPNRYQGTPSHPGKQHLAPQLTHLQGQKFFHKNSGEQFFMKGIAYQQEINSNSTQTDTDSLKITDPLADSETCKRDIEYLKKLQTNIIRVYAIDPSKDHKTCMQALADAGIYVIADLSEPGLSINRDDPGWTVDLFKRYTSVVDELMKYDNTMGFFAGNEVSNQGNNTVASAFVKAAVRDTKAYIKSKNYREIGVGYATNDDAEIRENMANYFNCGKPEESIDFWGYNIYSWCGDSSFTESGFDVQTKNFEKYNVPVFFAEYGCNTPRPRKFTEVGALYGKQMTGVWSGGIVYMYFEEANQFGLASISNGKVKTNEDFDNLSKQIAKATPVGVKMDSYTPSNTAAATCPKVTAAKWEAESDPLPPAANADLCSCMMDTLSCVVADKTEEDDFGDMFGFICGLKDGEYCAGINKNATTGPYGAYSMCSNKEQLSFAANAYAKAVNGGCNFKGKATTKVAVATPTASGCSTLLQAAGAQGTGVVSGSSNGGSGSGSGSNSTGAASGLSAPVLSTGAFSLGLYVFGAVASGMAMILL</sequence>
<evidence type="ECO:0000256" key="10">
    <source>
        <dbReference type="SAM" id="MobiDB-lite"/>
    </source>
</evidence>
<dbReference type="GO" id="GO:0031505">
    <property type="term" value="P:fungal-type cell wall organization"/>
    <property type="evidence" value="ECO:0007669"/>
    <property type="project" value="TreeGrafter"/>
</dbReference>
<keyword evidence="3 9" id="KW-0336">GPI-anchor</keyword>
<dbReference type="HOGENOM" id="CLU_336807_0_0_1"/>
<dbReference type="VEuPathDB" id="FungiDB:LEMA_P097590.1"/>
<keyword evidence="6" id="KW-1015">Disulfide bond</keyword>
<dbReference type="Pfam" id="PF03198">
    <property type="entry name" value="Glyco_hydro_72"/>
    <property type="match status" value="1"/>
</dbReference>
<keyword evidence="5 9" id="KW-0472">Membrane</keyword>
<keyword evidence="9" id="KW-0808">Transferase</keyword>
<dbReference type="Pfam" id="PF07983">
    <property type="entry name" value="X8"/>
    <property type="match status" value="1"/>
</dbReference>
<dbReference type="InterPro" id="IPR017853">
    <property type="entry name" value="GH"/>
</dbReference>
<evidence type="ECO:0000256" key="9">
    <source>
        <dbReference type="RuleBase" id="RU361209"/>
    </source>
</evidence>
<accession>E5A405</accession>
<dbReference type="AlphaFoldDB" id="E5A405"/>
<keyword evidence="4" id="KW-0732">Signal</keyword>
<dbReference type="SMART" id="SM00768">
    <property type="entry name" value="X8"/>
    <property type="match status" value="1"/>
</dbReference>
<dbReference type="Gene3D" id="3.20.20.80">
    <property type="entry name" value="Glycosidases"/>
    <property type="match status" value="1"/>
</dbReference>
<dbReference type="InterPro" id="IPR004886">
    <property type="entry name" value="Glucanosyltransferase"/>
</dbReference>
<evidence type="ECO:0000256" key="7">
    <source>
        <dbReference type="ARBA" id="ARBA00023180"/>
    </source>
</evidence>
<dbReference type="GO" id="GO:0042124">
    <property type="term" value="F:1,3-beta-glucanosyltransferase activity"/>
    <property type="evidence" value="ECO:0007669"/>
    <property type="project" value="TreeGrafter"/>
</dbReference>
<dbReference type="InParanoid" id="E5A405"/>
<gene>
    <name evidence="12" type="ORF">LEMA_P097590.1</name>
</gene>
<evidence type="ECO:0000256" key="5">
    <source>
        <dbReference type="ARBA" id="ARBA00023136"/>
    </source>
</evidence>
<dbReference type="CAZy" id="CBM43">
    <property type="family name" value="Carbohydrate-Binding Module Family 43"/>
</dbReference>
<reference evidence="13" key="1">
    <citation type="journal article" date="2011" name="Nat. Commun.">
        <title>Effector diversification within compartments of the Leptosphaeria maculans genome affected by Repeat-Induced Point mutations.</title>
        <authorList>
            <person name="Rouxel T."/>
            <person name="Grandaubert J."/>
            <person name="Hane J.K."/>
            <person name="Hoede C."/>
            <person name="van de Wouw A.P."/>
            <person name="Couloux A."/>
            <person name="Dominguez V."/>
            <person name="Anthouard V."/>
            <person name="Bally P."/>
            <person name="Bourras S."/>
            <person name="Cozijnsen A.J."/>
            <person name="Ciuffetti L.M."/>
            <person name="Degrave A."/>
            <person name="Dilmaghani A."/>
            <person name="Duret L."/>
            <person name="Fudal I."/>
            <person name="Goodwin S.B."/>
            <person name="Gout L."/>
            <person name="Glaser N."/>
            <person name="Linglin J."/>
            <person name="Kema G.H.J."/>
            <person name="Lapalu N."/>
            <person name="Lawrence C.B."/>
            <person name="May K."/>
            <person name="Meyer M."/>
            <person name="Ollivier B."/>
            <person name="Poulain J."/>
            <person name="Schoch C.L."/>
            <person name="Simon A."/>
            <person name="Spatafora J.W."/>
            <person name="Stachowiak A."/>
            <person name="Turgeon B.G."/>
            <person name="Tyler B.M."/>
            <person name="Vincent D."/>
            <person name="Weissenbach J."/>
            <person name="Amselem J."/>
            <person name="Quesneville H."/>
            <person name="Oliver R.P."/>
            <person name="Wincker P."/>
            <person name="Balesdent M.-H."/>
            <person name="Howlett B.J."/>
        </authorList>
    </citation>
    <scope>NUCLEOTIDE SEQUENCE [LARGE SCALE GENOMIC DNA]</scope>
    <source>
        <strain evidence="13">JN3 / isolate v23.1.3 / race Av1-4-5-6-7-8</strain>
    </source>
</reference>
<dbReference type="EC" id="2.4.1.-" evidence="9"/>
<dbReference type="OrthoDB" id="421038at2759"/>
<keyword evidence="8 9" id="KW-0449">Lipoprotein</keyword>
<feature type="domain" description="X8" evidence="11">
    <location>
        <begin position="691"/>
        <end position="781"/>
    </location>
</feature>
<dbReference type="SUPFAM" id="SSF51445">
    <property type="entry name" value="(Trans)glycosidases"/>
    <property type="match status" value="1"/>
</dbReference>
<dbReference type="EMBL" id="FP929133">
    <property type="protein sequence ID" value="CBX98350.1"/>
    <property type="molecule type" value="Genomic_DNA"/>
</dbReference>
<dbReference type="PANTHER" id="PTHR31468:SF2">
    <property type="entry name" value="1,3-BETA-GLUCANOSYLTRANSFERASE GAS1"/>
    <property type="match status" value="1"/>
</dbReference>
<evidence type="ECO:0000256" key="2">
    <source>
        <dbReference type="ARBA" id="ARBA00007528"/>
    </source>
</evidence>
<name>E5A405_LEPMJ</name>
<comment type="function">
    <text evidence="9">Splits internally a 1,3-beta-glucan molecule and transfers the newly generated reducing end (the donor) to the non-reducing end of another 1,3-beta-glucan molecule (the acceptor) forming a 1,3-beta linkage, resulting in the elongation of 1,3-beta-glucan chains in the cell wall.</text>
</comment>
<proteinExistence type="inferred from homology"/>
<dbReference type="STRING" id="985895.E5A405"/>
<dbReference type="PANTHER" id="PTHR31468">
    <property type="entry name" value="1,3-BETA-GLUCANOSYLTRANSFERASE GAS1"/>
    <property type="match status" value="1"/>
</dbReference>
<keyword evidence="7" id="KW-0325">Glycoprotein</keyword>
<dbReference type="eggNOG" id="ENOG502QPST">
    <property type="taxonomic scope" value="Eukaryota"/>
</dbReference>
<comment type="subcellular location">
    <subcellularLocation>
        <location evidence="1 9">Cell membrane</location>
        <topology evidence="1 9">Lipid-anchor</topology>
        <topology evidence="1 9">GPI-anchor</topology>
    </subcellularLocation>
</comment>
<protein>
    <recommendedName>
        <fullName evidence="9">1,3-beta-glucanosyltransferase</fullName>
        <ecNumber evidence="9">2.4.1.-</ecNumber>
    </recommendedName>
</protein>
<dbReference type="GO" id="GO:0071970">
    <property type="term" value="P:fungal-type cell wall (1-&gt;3)-beta-D-glucan biosynthetic process"/>
    <property type="evidence" value="ECO:0007669"/>
    <property type="project" value="TreeGrafter"/>
</dbReference>
<comment type="similarity">
    <text evidence="2 9">Belongs to the glycosyl hydrolase 72 family.</text>
</comment>
<evidence type="ECO:0000256" key="6">
    <source>
        <dbReference type="ARBA" id="ARBA00023157"/>
    </source>
</evidence>
<evidence type="ECO:0000313" key="13">
    <source>
        <dbReference type="Proteomes" id="UP000002668"/>
    </source>
</evidence>
<evidence type="ECO:0000259" key="11">
    <source>
        <dbReference type="SMART" id="SM00768"/>
    </source>
</evidence>
<feature type="compositionally biased region" description="Basic residues" evidence="10">
    <location>
        <begin position="305"/>
        <end position="315"/>
    </location>
</feature>
<feature type="region of interest" description="Disordered" evidence="10">
    <location>
        <begin position="305"/>
        <end position="327"/>
    </location>
</feature>
<dbReference type="GO" id="GO:0005886">
    <property type="term" value="C:plasma membrane"/>
    <property type="evidence" value="ECO:0007669"/>
    <property type="project" value="UniProtKB-SubCell"/>
</dbReference>
<keyword evidence="13" id="KW-1185">Reference proteome</keyword>
<dbReference type="GO" id="GO:0098552">
    <property type="term" value="C:side of membrane"/>
    <property type="evidence" value="ECO:0007669"/>
    <property type="project" value="UniProtKB-KW"/>
</dbReference>
<dbReference type="Gene3D" id="1.20.58.1040">
    <property type="match status" value="1"/>
</dbReference>
<dbReference type="FunFam" id="3.20.20.80:FF:000038">
    <property type="entry name" value="1,3-beta-glucanosyltransferase"/>
    <property type="match status" value="1"/>
</dbReference>
<organism evidence="13">
    <name type="scientific">Leptosphaeria maculans (strain JN3 / isolate v23.1.3 / race Av1-4-5-6-7-8)</name>
    <name type="common">Blackleg fungus</name>
    <name type="synonym">Phoma lingam</name>
    <dbReference type="NCBI Taxonomy" id="985895"/>
    <lineage>
        <taxon>Eukaryota</taxon>
        <taxon>Fungi</taxon>
        <taxon>Dikarya</taxon>
        <taxon>Ascomycota</taxon>
        <taxon>Pezizomycotina</taxon>
        <taxon>Dothideomycetes</taxon>
        <taxon>Pleosporomycetidae</taxon>
        <taxon>Pleosporales</taxon>
        <taxon>Pleosporineae</taxon>
        <taxon>Leptosphaeriaceae</taxon>
        <taxon>Plenodomus</taxon>
        <taxon>Plenodomus lingam/Leptosphaeria maculans species complex</taxon>
    </lineage>
</organism>
<dbReference type="InterPro" id="IPR012946">
    <property type="entry name" value="X8"/>
</dbReference>
<evidence type="ECO:0000256" key="8">
    <source>
        <dbReference type="ARBA" id="ARBA00023288"/>
    </source>
</evidence>
<evidence type="ECO:0000256" key="4">
    <source>
        <dbReference type="ARBA" id="ARBA00022729"/>
    </source>
</evidence>
<evidence type="ECO:0000313" key="12">
    <source>
        <dbReference type="EMBL" id="CBX98350.1"/>
    </source>
</evidence>
<evidence type="ECO:0000256" key="1">
    <source>
        <dbReference type="ARBA" id="ARBA00004609"/>
    </source>
</evidence>